<dbReference type="Pfam" id="PF23411">
    <property type="entry name" value="Beta-prop_Vps41"/>
    <property type="match status" value="1"/>
</dbReference>
<keyword evidence="1" id="KW-0813">Transport</keyword>
<dbReference type="Gene3D" id="2.130.10.10">
    <property type="entry name" value="YVTN repeat-like/Quinoprotein amine dehydrogenase"/>
    <property type="match status" value="1"/>
</dbReference>
<evidence type="ECO:0000256" key="4">
    <source>
        <dbReference type="SAM" id="MobiDB-lite"/>
    </source>
</evidence>
<evidence type="ECO:0000256" key="2">
    <source>
        <dbReference type="ARBA" id="ARBA00022927"/>
    </source>
</evidence>
<dbReference type="GO" id="GO:0016236">
    <property type="term" value="P:macroautophagy"/>
    <property type="evidence" value="ECO:0007669"/>
    <property type="project" value="TreeGrafter"/>
</dbReference>
<evidence type="ECO:0000256" key="1">
    <source>
        <dbReference type="ARBA" id="ARBA00022448"/>
    </source>
</evidence>
<evidence type="ECO:0000259" key="5">
    <source>
        <dbReference type="Pfam" id="PF23411"/>
    </source>
</evidence>
<dbReference type="GO" id="GO:0009267">
    <property type="term" value="P:cellular response to starvation"/>
    <property type="evidence" value="ECO:0007669"/>
    <property type="project" value="TreeGrafter"/>
</dbReference>
<evidence type="ECO:0000313" key="6">
    <source>
        <dbReference type="EMBL" id="OUS44361.1"/>
    </source>
</evidence>
<sequence>MQTAGTDDDASPPSFAYRRLCAFARGENSEDSSNPPSTSASLDDVVLCVASNDVFVIAYASGSVKTARIAQTREIREIRRRGVRPSAAALDARGRHVLIADARGEVCVYDIEDVFDAPPGADELEGRSEVDREVARTISDAAVTCAALARDYGTRGRGRGGFAFGDERGGVFLRVSTLLGHKTVTVSEPDGSDGVARAMAWSSRNVLAWACNSGVKLYDVGRDARVAIVERPRGSPLAGSYAPRLTWNEQSDNGKTLFIGWADCVKVVKIRSEESSSSTITRPESFVGGGATSDADTASTSEMTGTRSYVARVTSMFQTEYYVAGIQPFGDALAILAWSTQGDHKTGAAPELHVVSYDNIPLSIDVIATRDDATKLGCNAYGLACAQLMVEGGSFDRCKRVGEQRWWKPGLGPLFMVYSPLDVIVAAATGARETIDWLAAREDHVKLLDTCELASQFGHINGSLQDIGYSVIQRNFDAGEYGQAASMCSKLLRKDVSAWESWIEKFMLAHQLSELQSYIPTEEPTLSSNVYESVLNALLAEAEHHSRFLAAVKLWPARVYSSRLFIPLVQGKLAALKTTQGPVASISSVVLKEALAELYLNDGQRERALSLFLDIGRPTVLNFITRHNLLSFVDRSKLSLLAQLDTPAAMSLFVQQRESLPPKVVIAELLGQGGLSARELTYAYMTALFDEDPTCFEEHHDTLFDLHLEFDPSALMKFLKKSAGYDVSRACASLCGNDTLVFERVFLLGKLGSHEEAVRTLLVDAKDLSGAIKLAGELDNPVDLWNVIIKVSAGSVDFTAALLSHTKNLAGDPNAIAVVNAVQEGIAIAELKSRLIDLMDENTALARSLRSAHACESERARDSCQRRDRIGARALRRHQIHVSRRR</sequence>
<dbReference type="Pfam" id="PF23556">
    <property type="entry name" value="TPR_Vps41"/>
    <property type="match status" value="1"/>
</dbReference>
<dbReference type="PROSITE" id="PS50236">
    <property type="entry name" value="CHCR"/>
    <property type="match status" value="1"/>
</dbReference>
<evidence type="ECO:0000313" key="7">
    <source>
        <dbReference type="EMBL" id="OUS45692.1"/>
    </source>
</evidence>
<feature type="domain" description="Vps41 beta-propeller" evidence="5">
    <location>
        <begin position="41"/>
        <end position="385"/>
    </location>
</feature>
<reference evidence="6" key="1">
    <citation type="submission" date="2017-04" db="EMBL/GenBank/DDBJ databases">
        <title>Population genomics of picophytoplankton unveils novel chromosome hypervariability.</title>
        <authorList>
            <consortium name="DOE Joint Genome Institute"/>
            <person name="Blanc-Mathieu R."/>
            <person name="Krasovec M."/>
            <person name="Hebrard M."/>
            <person name="Yau S."/>
            <person name="Desgranges E."/>
            <person name="Martin J."/>
            <person name="Schackwitz W."/>
            <person name="Kuo A."/>
            <person name="Salin G."/>
            <person name="Donnadieu C."/>
            <person name="Desdevises Y."/>
            <person name="Sanchez-Ferandin S."/>
            <person name="Moreau H."/>
            <person name="Rivals E."/>
            <person name="Grigoriev I.V."/>
            <person name="Grimsley N."/>
            <person name="Eyre-Walker A."/>
            <person name="Piganeau G."/>
        </authorList>
    </citation>
    <scope>NUCLEOTIDE SEQUENCE [LARGE SCALE GENOMIC DNA]</scope>
    <source>
        <strain evidence="6">RCC 1115</strain>
    </source>
</reference>
<feature type="repeat" description="CHCR" evidence="3">
    <location>
        <begin position="653"/>
        <end position="801"/>
    </location>
</feature>
<dbReference type="InterPro" id="IPR045111">
    <property type="entry name" value="Vps41/Vps8"/>
</dbReference>
<dbReference type="InterPro" id="IPR000547">
    <property type="entry name" value="Clathrin_H-chain/VPS_repeat"/>
</dbReference>
<dbReference type="PANTHER" id="PTHR12616">
    <property type="entry name" value="VACUOLAR PROTEIN SORTING VPS41"/>
    <property type="match status" value="1"/>
</dbReference>
<dbReference type="AlphaFoldDB" id="A0A1Y5I4H0"/>
<dbReference type="PANTHER" id="PTHR12616:SF1">
    <property type="entry name" value="VACUOLAR PROTEIN SORTING-ASSOCIATED PROTEIN 41 HOMOLOG"/>
    <property type="match status" value="1"/>
</dbReference>
<dbReference type="InterPro" id="IPR057780">
    <property type="entry name" value="Beta-prop_Vps41"/>
</dbReference>
<dbReference type="SUPFAM" id="SSF50978">
    <property type="entry name" value="WD40 repeat-like"/>
    <property type="match status" value="1"/>
</dbReference>
<dbReference type="eggNOG" id="KOG2066">
    <property type="taxonomic scope" value="Eukaryota"/>
</dbReference>
<dbReference type="InterPro" id="IPR036322">
    <property type="entry name" value="WD40_repeat_dom_sf"/>
</dbReference>
<protein>
    <submittedName>
        <fullName evidence="6">Putative vacuolar assembly protein</fullName>
    </submittedName>
</protein>
<accession>A0A1Y5I4H0</accession>
<gene>
    <name evidence="6" type="ORF">BE221DRAFT_193831</name>
    <name evidence="7" type="ORF">BE221DRAFT_195308</name>
</gene>
<feature type="region of interest" description="Disordered" evidence="4">
    <location>
        <begin position="279"/>
        <end position="300"/>
    </location>
</feature>
<organism evidence="6">
    <name type="scientific">Ostreococcus tauri</name>
    <name type="common">Marine green alga</name>
    <dbReference type="NCBI Taxonomy" id="70448"/>
    <lineage>
        <taxon>Eukaryota</taxon>
        <taxon>Viridiplantae</taxon>
        <taxon>Chlorophyta</taxon>
        <taxon>Mamiellophyceae</taxon>
        <taxon>Mamiellales</taxon>
        <taxon>Bathycoccaceae</taxon>
        <taxon>Ostreococcus</taxon>
    </lineage>
</organism>
<dbReference type="GO" id="GO:0034058">
    <property type="term" value="P:endosomal vesicle fusion"/>
    <property type="evidence" value="ECO:0007669"/>
    <property type="project" value="TreeGrafter"/>
</dbReference>
<dbReference type="GO" id="GO:0030897">
    <property type="term" value="C:HOPS complex"/>
    <property type="evidence" value="ECO:0007669"/>
    <property type="project" value="TreeGrafter"/>
</dbReference>
<dbReference type="EMBL" id="KZ155825">
    <property type="protein sequence ID" value="OUS44361.1"/>
    <property type="molecule type" value="Genomic_DNA"/>
</dbReference>
<proteinExistence type="predicted"/>
<dbReference type="InterPro" id="IPR015943">
    <property type="entry name" value="WD40/YVTN_repeat-like_dom_sf"/>
</dbReference>
<evidence type="ECO:0000256" key="3">
    <source>
        <dbReference type="PROSITE-ProRule" id="PRU01006"/>
    </source>
</evidence>
<keyword evidence="2" id="KW-0653">Protein transport</keyword>
<name>A0A1Y5I4H0_OSTTA</name>
<dbReference type="EMBL" id="KZ155787">
    <property type="protein sequence ID" value="OUS45692.1"/>
    <property type="molecule type" value="Genomic_DNA"/>
</dbReference>
<dbReference type="GO" id="GO:0006623">
    <property type="term" value="P:protein targeting to vacuole"/>
    <property type="evidence" value="ECO:0007669"/>
    <property type="project" value="InterPro"/>
</dbReference>
<dbReference type="Proteomes" id="UP000195557">
    <property type="component" value="Unassembled WGS sequence"/>
</dbReference>
<dbReference type="GO" id="GO:0005770">
    <property type="term" value="C:late endosome"/>
    <property type="evidence" value="ECO:0007669"/>
    <property type="project" value="TreeGrafter"/>
</dbReference>